<sequence>MPASPTLSAATRPPERILQFGTGVLLRGLCDYAIDAGNRQGLYNGSVVMVKSTASGSIDAFVRQGGQYTLCMRGQSAGRTVDEAVRISAISRVVEAQNDWTALLDLAEIPDLEIVISNTTELGLRLDPADDLTASPPASFPAKLLALLLRRYQKFGNDASKGWVILPTELVQDNGAVLRELVTTLAQKSDLRADFLDWLDQANHFCNTLVDRIVPGQPTAEVQAQLTQRLGCQDELLIVSEPYLLWAIAADERVAARLGFARALPGVVVQPDIEVFRTLKLYLLNGLHTAACALAHLAGLDTVYVATQDPEFRRLLEQILFEELLPALPDGVDESQARTFAAQVLDRFGNPFLAHHWLDISFQYTTKWLHRCQPLLENYSAKFGHYPPGLLLGMAAFFRFARAEGQNAAGFYGIANGRPYPLRDELAAIWRAHWALPTVAETVKAALKDTQLWQGRTLDLPGLAEALVALVENLSQHDLALENIEIPYQF</sequence>
<proteinExistence type="predicted"/>
<evidence type="ECO:0000313" key="5">
    <source>
        <dbReference type="EMBL" id="MBC6995211.1"/>
    </source>
</evidence>
<evidence type="ECO:0000256" key="2">
    <source>
        <dbReference type="ARBA" id="ARBA00023027"/>
    </source>
</evidence>
<keyword evidence="6" id="KW-1185">Reference proteome</keyword>
<dbReference type="GO" id="GO:0019592">
    <property type="term" value="P:mannitol catabolic process"/>
    <property type="evidence" value="ECO:0007669"/>
    <property type="project" value="TreeGrafter"/>
</dbReference>
<dbReference type="InterPro" id="IPR013131">
    <property type="entry name" value="Mannitol_DH_N"/>
</dbReference>
<dbReference type="Gene3D" id="3.40.50.720">
    <property type="entry name" value="NAD(P)-binding Rossmann-like Domain"/>
    <property type="match status" value="1"/>
</dbReference>
<dbReference type="EC" id="1.1.1.58" evidence="5"/>
<dbReference type="PANTHER" id="PTHR30524">
    <property type="entry name" value="MANNITOL-1-PHOSPHATE 5-DEHYDROGENASE"/>
    <property type="match status" value="1"/>
</dbReference>
<feature type="domain" description="Mannitol dehydrogenase N-terminal" evidence="3">
    <location>
        <begin position="15"/>
        <end position="257"/>
    </location>
</feature>
<dbReference type="GO" id="GO:0009026">
    <property type="term" value="F:tagaturonate reductase activity"/>
    <property type="evidence" value="ECO:0007669"/>
    <property type="project" value="UniProtKB-EC"/>
</dbReference>
<dbReference type="InterPro" id="IPR036291">
    <property type="entry name" value="NAD(P)-bd_dom_sf"/>
</dbReference>
<dbReference type="AlphaFoldDB" id="A0A923PM25"/>
<dbReference type="InterPro" id="IPR013118">
    <property type="entry name" value="Mannitol_DH_C"/>
</dbReference>
<dbReference type="InterPro" id="IPR013328">
    <property type="entry name" value="6PGD_dom2"/>
</dbReference>
<gene>
    <name evidence="5" type="ORF">H9S92_13615</name>
</gene>
<dbReference type="RefSeq" id="WP_187467258.1">
    <property type="nucleotide sequence ID" value="NZ_JACSIT010000120.1"/>
</dbReference>
<name>A0A923PM25_9BACT</name>
<dbReference type="Pfam" id="PF01232">
    <property type="entry name" value="Mannitol_dh"/>
    <property type="match status" value="1"/>
</dbReference>
<dbReference type="Pfam" id="PF08125">
    <property type="entry name" value="Mannitol_dh_C"/>
    <property type="match status" value="1"/>
</dbReference>
<dbReference type="SUPFAM" id="SSF51735">
    <property type="entry name" value="NAD(P)-binding Rossmann-fold domains"/>
    <property type="match status" value="1"/>
</dbReference>
<accession>A0A923PM25</accession>
<feature type="domain" description="Mannitol dehydrogenase C-terminal" evidence="4">
    <location>
        <begin position="272"/>
        <end position="472"/>
    </location>
</feature>
<keyword evidence="2" id="KW-0520">NAD</keyword>
<dbReference type="PANTHER" id="PTHR30524:SF0">
    <property type="entry name" value="ALTRONATE OXIDOREDUCTASE-RELATED"/>
    <property type="match status" value="1"/>
</dbReference>
<dbReference type="Gene3D" id="1.10.1040.10">
    <property type="entry name" value="N-(1-d-carboxylethyl)-l-norvaline Dehydrogenase, domain 2"/>
    <property type="match status" value="1"/>
</dbReference>
<dbReference type="Proteomes" id="UP000650081">
    <property type="component" value="Unassembled WGS sequence"/>
</dbReference>
<evidence type="ECO:0000313" key="6">
    <source>
        <dbReference type="Proteomes" id="UP000650081"/>
    </source>
</evidence>
<evidence type="ECO:0000256" key="1">
    <source>
        <dbReference type="ARBA" id="ARBA00023002"/>
    </source>
</evidence>
<protein>
    <submittedName>
        <fullName evidence="5">Tagaturonate reductase</fullName>
        <ecNumber evidence="5">1.1.1.58</ecNumber>
    </submittedName>
</protein>
<keyword evidence="1 5" id="KW-0560">Oxidoreductase</keyword>
<comment type="caution">
    <text evidence="5">The sequence shown here is derived from an EMBL/GenBank/DDBJ whole genome shotgun (WGS) entry which is preliminary data.</text>
</comment>
<dbReference type="EMBL" id="JACSIT010000120">
    <property type="protein sequence ID" value="MBC6995211.1"/>
    <property type="molecule type" value="Genomic_DNA"/>
</dbReference>
<evidence type="ECO:0000259" key="4">
    <source>
        <dbReference type="Pfam" id="PF08125"/>
    </source>
</evidence>
<evidence type="ECO:0000259" key="3">
    <source>
        <dbReference type="Pfam" id="PF01232"/>
    </source>
</evidence>
<organism evidence="5 6">
    <name type="scientific">Neolewinella lacunae</name>
    <dbReference type="NCBI Taxonomy" id="1517758"/>
    <lineage>
        <taxon>Bacteria</taxon>
        <taxon>Pseudomonadati</taxon>
        <taxon>Bacteroidota</taxon>
        <taxon>Saprospiria</taxon>
        <taxon>Saprospirales</taxon>
        <taxon>Lewinellaceae</taxon>
        <taxon>Neolewinella</taxon>
    </lineage>
</organism>
<dbReference type="GO" id="GO:0008926">
    <property type="term" value="F:mannitol-1-phosphate 5-dehydrogenase activity"/>
    <property type="evidence" value="ECO:0007669"/>
    <property type="project" value="TreeGrafter"/>
</dbReference>
<reference evidence="5" key="1">
    <citation type="submission" date="2020-08" db="EMBL/GenBank/DDBJ databases">
        <title>Lewinella bacteria from marine environments.</title>
        <authorList>
            <person name="Zhong Y."/>
        </authorList>
    </citation>
    <scope>NUCLEOTIDE SEQUENCE</scope>
    <source>
        <strain evidence="5">KCTC 42187</strain>
    </source>
</reference>
<dbReference type="GO" id="GO:0005829">
    <property type="term" value="C:cytosol"/>
    <property type="evidence" value="ECO:0007669"/>
    <property type="project" value="TreeGrafter"/>
</dbReference>
<dbReference type="InterPro" id="IPR008927">
    <property type="entry name" value="6-PGluconate_DH-like_C_sf"/>
</dbReference>
<dbReference type="NCBIfam" id="NF002969">
    <property type="entry name" value="PRK03643.1"/>
    <property type="match status" value="1"/>
</dbReference>
<dbReference type="SUPFAM" id="SSF48179">
    <property type="entry name" value="6-phosphogluconate dehydrogenase C-terminal domain-like"/>
    <property type="match status" value="1"/>
</dbReference>